<dbReference type="STRING" id="444157.Tneu_1520"/>
<keyword evidence="5" id="KW-1185">Reference proteome</keyword>
<dbReference type="InterPro" id="IPR014774">
    <property type="entry name" value="KaiC-like_dom"/>
</dbReference>
<dbReference type="HOGENOM" id="CLU_023669_0_0_2"/>
<dbReference type="KEGG" id="tne:Tneu_1520"/>
<protein>
    <submittedName>
        <fullName evidence="4">Circadian clock protein, KaiC</fullName>
    </submittedName>
</protein>
<evidence type="ECO:0000313" key="4">
    <source>
        <dbReference type="EMBL" id="ACB40444.1"/>
    </source>
</evidence>
<dbReference type="Gene3D" id="3.40.50.300">
    <property type="entry name" value="P-loop containing nucleotide triphosphate hydrolases"/>
    <property type="match status" value="1"/>
</dbReference>
<evidence type="ECO:0000313" key="5">
    <source>
        <dbReference type="Proteomes" id="UP000001694"/>
    </source>
</evidence>
<organism evidence="4 5">
    <name type="scientific">Pyrobaculum neutrophilum (strain DSM 2338 / JCM 9278 / NBRC 100436 / V24Sta)</name>
    <name type="common">Thermoproteus neutrophilus</name>
    <dbReference type="NCBI Taxonomy" id="444157"/>
    <lineage>
        <taxon>Archaea</taxon>
        <taxon>Thermoproteota</taxon>
        <taxon>Thermoprotei</taxon>
        <taxon>Thermoproteales</taxon>
        <taxon>Thermoproteaceae</taxon>
        <taxon>Pyrobaculum</taxon>
    </lineage>
</organism>
<dbReference type="AlphaFoldDB" id="B1Y9L5"/>
<gene>
    <name evidence="4" type="ordered locus">Tneu_1520</name>
</gene>
<feature type="domain" description="KaiC" evidence="3">
    <location>
        <begin position="20"/>
        <end position="267"/>
    </location>
</feature>
<keyword evidence="2" id="KW-0067">ATP-binding</keyword>
<keyword evidence="1" id="KW-0547">Nucleotide-binding</keyword>
<dbReference type="InterPro" id="IPR027417">
    <property type="entry name" value="P-loop_NTPase"/>
</dbReference>
<dbReference type="SUPFAM" id="SSF52540">
    <property type="entry name" value="P-loop containing nucleoside triphosphate hydrolases"/>
    <property type="match status" value="1"/>
</dbReference>
<dbReference type="PANTHER" id="PTHR43637">
    <property type="entry name" value="UPF0273 PROTEIN TM_0370"/>
    <property type="match status" value="1"/>
</dbReference>
<reference evidence="4" key="1">
    <citation type="submission" date="2008-03" db="EMBL/GenBank/DDBJ databases">
        <title>Complete sequence of Thermoproteus neutrophilus V24Sta.</title>
        <authorList>
            <consortium name="US DOE Joint Genome Institute"/>
            <person name="Copeland A."/>
            <person name="Lucas S."/>
            <person name="Lapidus A."/>
            <person name="Glavina del Rio T."/>
            <person name="Dalin E."/>
            <person name="Tice H."/>
            <person name="Bruce D."/>
            <person name="Goodwin L."/>
            <person name="Pitluck S."/>
            <person name="Sims D."/>
            <person name="Brettin T."/>
            <person name="Detter J.C."/>
            <person name="Han C."/>
            <person name="Kuske C.R."/>
            <person name="Schmutz J."/>
            <person name="Larimer F."/>
            <person name="Land M."/>
            <person name="Hauser L."/>
            <person name="Kyrpides N."/>
            <person name="Mikhailova N."/>
            <person name="Biddle J.F."/>
            <person name="Zhang Z."/>
            <person name="Fitz-Gibbon S.T."/>
            <person name="Lowe T.M."/>
            <person name="Saltikov C."/>
            <person name="House C.H."/>
            <person name="Richardson P."/>
        </authorList>
    </citation>
    <scope>NUCLEOTIDE SEQUENCE [LARGE SCALE GENOMIC DNA]</scope>
    <source>
        <strain evidence="4">V24Sta</strain>
    </source>
</reference>
<evidence type="ECO:0000259" key="3">
    <source>
        <dbReference type="PROSITE" id="PS51146"/>
    </source>
</evidence>
<evidence type="ECO:0000256" key="2">
    <source>
        <dbReference type="ARBA" id="ARBA00022840"/>
    </source>
</evidence>
<dbReference type="PROSITE" id="PS51146">
    <property type="entry name" value="KAIC"/>
    <property type="match status" value="1"/>
</dbReference>
<dbReference type="InterPro" id="IPR010624">
    <property type="entry name" value="KaiC_dom"/>
</dbReference>
<proteinExistence type="predicted"/>
<dbReference type="EMBL" id="CP001014">
    <property type="protein sequence ID" value="ACB40444.1"/>
    <property type="molecule type" value="Genomic_DNA"/>
</dbReference>
<dbReference type="GO" id="GO:0005524">
    <property type="term" value="F:ATP binding"/>
    <property type="evidence" value="ECO:0007669"/>
    <property type="project" value="UniProtKB-KW"/>
</dbReference>
<evidence type="ECO:0000256" key="1">
    <source>
        <dbReference type="ARBA" id="ARBA00022741"/>
    </source>
</evidence>
<dbReference type="GeneID" id="6165841"/>
<accession>B1Y9L5</accession>
<dbReference type="RefSeq" id="WP_012350863.1">
    <property type="nucleotide sequence ID" value="NC_010525.1"/>
</dbReference>
<dbReference type="Pfam" id="PF06745">
    <property type="entry name" value="ATPase"/>
    <property type="match status" value="1"/>
</dbReference>
<dbReference type="OrthoDB" id="27015at2157"/>
<dbReference type="Proteomes" id="UP000001694">
    <property type="component" value="Chromosome"/>
</dbReference>
<dbReference type="PANTHER" id="PTHR43637:SF1">
    <property type="entry name" value="UPF0273 PROTEIN TM_0370"/>
    <property type="match status" value="1"/>
</dbReference>
<sequence>MSYQEQYSYDYQDYYPVYDNRAPTGIWYVDQLLQGGFRKGEIYLVAGEAGQGKTIFSLQFLKTGAEMYDEPGLYITIDEPSEDVKRGVRESLGWDLDALESQSKLIFVDLRTHFRTYAKEEKVSADPRDIAKIILEYVKKFGVKRLVIDPIAPLIITSHTDVLWVREYMRELVFQLRRLKDITTLMTSEIPTGENKISRFGVEEYLASGVIKLELMEYRGFVFRVMFIRKMRWTAVRPQKLVFEIYPHYGIYVLDRLENFMKQIDVWYATLGQQAQAPPAT</sequence>
<dbReference type="eggNOG" id="arCOG01171">
    <property type="taxonomic scope" value="Archaea"/>
</dbReference>
<name>B1Y9L5_PYRNV</name>